<dbReference type="EMBL" id="KV417277">
    <property type="protein sequence ID" value="KZO98005.1"/>
    <property type="molecule type" value="Genomic_DNA"/>
</dbReference>
<feature type="domain" description="PI31 proteasome regulator C-terminal" evidence="12">
    <location>
        <begin position="221"/>
        <end position="299"/>
    </location>
</feature>
<dbReference type="GO" id="GO:0043161">
    <property type="term" value="P:proteasome-mediated ubiquitin-dependent protein catabolic process"/>
    <property type="evidence" value="ECO:0007669"/>
    <property type="project" value="InterPro"/>
</dbReference>
<evidence type="ECO:0000256" key="1">
    <source>
        <dbReference type="ARBA" id="ARBA00004240"/>
    </source>
</evidence>
<dbReference type="GO" id="GO:0070628">
    <property type="term" value="F:proteasome binding"/>
    <property type="evidence" value="ECO:0007669"/>
    <property type="project" value="InterPro"/>
</dbReference>
<dbReference type="GO" id="GO:0000502">
    <property type="term" value="C:proteasome complex"/>
    <property type="evidence" value="ECO:0007669"/>
    <property type="project" value="UniProtKB-KW"/>
</dbReference>
<dbReference type="Pfam" id="PF08577">
    <property type="entry name" value="PI31_Prot_C"/>
    <property type="match status" value="1"/>
</dbReference>
<dbReference type="Proteomes" id="UP000076738">
    <property type="component" value="Unassembled WGS sequence"/>
</dbReference>
<feature type="compositionally biased region" description="Pro residues" evidence="11">
    <location>
        <begin position="229"/>
        <end position="239"/>
    </location>
</feature>
<evidence type="ECO:0000256" key="8">
    <source>
        <dbReference type="ARBA" id="ARBA00022942"/>
    </source>
</evidence>
<dbReference type="InterPro" id="IPR021625">
    <property type="entry name" value="PI31_Prot_N"/>
</dbReference>
<reference evidence="14 15" key="1">
    <citation type="journal article" date="2016" name="Mol. Biol. Evol.">
        <title>Comparative Genomics of Early-Diverging Mushroom-Forming Fungi Provides Insights into the Origins of Lignocellulose Decay Capabilities.</title>
        <authorList>
            <person name="Nagy L.G."/>
            <person name="Riley R."/>
            <person name="Tritt A."/>
            <person name="Adam C."/>
            <person name="Daum C."/>
            <person name="Floudas D."/>
            <person name="Sun H."/>
            <person name="Yadav J.S."/>
            <person name="Pangilinan J."/>
            <person name="Larsson K.H."/>
            <person name="Matsuura K."/>
            <person name="Barry K."/>
            <person name="Labutti K."/>
            <person name="Kuo R."/>
            <person name="Ohm R.A."/>
            <person name="Bhattacharya S.S."/>
            <person name="Shirouzu T."/>
            <person name="Yoshinaga Y."/>
            <person name="Martin F.M."/>
            <person name="Grigoriev I.V."/>
            <person name="Hibbett D.S."/>
        </authorList>
    </citation>
    <scope>NUCLEOTIDE SEQUENCE [LARGE SCALE GENOMIC DNA]</scope>
    <source>
        <strain evidence="14 15">TUFC12733</strain>
    </source>
</reference>
<dbReference type="Gene3D" id="3.40.1000.30">
    <property type="match status" value="1"/>
</dbReference>
<keyword evidence="4" id="KW-0488">Methylation</keyword>
<accession>A0A167NS03</accession>
<evidence type="ECO:0000256" key="5">
    <source>
        <dbReference type="ARBA" id="ARBA00022490"/>
    </source>
</evidence>
<dbReference type="PANTHER" id="PTHR13266">
    <property type="entry name" value="PROTEASOME INHIBITOR"/>
    <property type="match status" value="1"/>
</dbReference>
<evidence type="ECO:0000256" key="9">
    <source>
        <dbReference type="ARBA" id="ARBA00022990"/>
    </source>
</evidence>
<feature type="domain" description="PI31 proteasome regulator N-terminal" evidence="13">
    <location>
        <begin position="24"/>
        <end position="172"/>
    </location>
</feature>
<keyword evidence="7" id="KW-0256">Endoplasmic reticulum</keyword>
<evidence type="ECO:0000313" key="15">
    <source>
        <dbReference type="Proteomes" id="UP000076738"/>
    </source>
</evidence>
<organism evidence="14 15">
    <name type="scientific">Calocera viscosa (strain TUFC12733)</name>
    <dbReference type="NCBI Taxonomy" id="1330018"/>
    <lineage>
        <taxon>Eukaryota</taxon>
        <taxon>Fungi</taxon>
        <taxon>Dikarya</taxon>
        <taxon>Basidiomycota</taxon>
        <taxon>Agaricomycotina</taxon>
        <taxon>Dacrymycetes</taxon>
        <taxon>Dacrymycetales</taxon>
        <taxon>Dacrymycetaceae</taxon>
        <taxon>Calocera</taxon>
    </lineage>
</organism>
<evidence type="ECO:0000256" key="10">
    <source>
        <dbReference type="ARBA" id="ARBA00024805"/>
    </source>
</evidence>
<dbReference type="GO" id="GO:0005783">
    <property type="term" value="C:endoplasmic reticulum"/>
    <property type="evidence" value="ECO:0007669"/>
    <property type="project" value="UniProtKB-SubCell"/>
</dbReference>
<evidence type="ECO:0000259" key="13">
    <source>
        <dbReference type="Pfam" id="PF11566"/>
    </source>
</evidence>
<feature type="region of interest" description="Disordered" evidence="11">
    <location>
        <begin position="172"/>
        <end position="240"/>
    </location>
</feature>
<keyword evidence="8" id="KW-0647">Proteasome</keyword>
<feature type="region of interest" description="Disordered" evidence="11">
    <location>
        <begin position="275"/>
        <end position="371"/>
    </location>
</feature>
<evidence type="ECO:0000259" key="12">
    <source>
        <dbReference type="Pfam" id="PF08577"/>
    </source>
</evidence>
<feature type="compositionally biased region" description="Pro residues" evidence="11">
    <location>
        <begin position="182"/>
        <end position="198"/>
    </location>
</feature>
<evidence type="ECO:0000313" key="14">
    <source>
        <dbReference type="EMBL" id="KZO98005.1"/>
    </source>
</evidence>
<protein>
    <submittedName>
        <fullName evidence="14">Uncharacterized protein</fullName>
    </submittedName>
</protein>
<proteinExistence type="inferred from homology"/>
<sequence>MATNALDPSALLSTLPTLLPVGEPTIANPLSALTALIHTVLTGLSFRLQSHSDTPLSPPPESNALLADWAVHTPESHTLLYKHPRSSLTYLFKLVRLGDKALLHGRSLESPATASVEVTIADYTSASFWPWEAKEGAQPLVHGFISSNRVADFASLVKVGLVAKLAPGLEKEGLETTSEQQQPPPQGGPSRPRQPPAQGPEQPYALPPRQPYAGSRNPLSIGADDLLPPGFPPSNPFSPPRLFDPNSGGMFVGPQHPIFGDRGVGGVGELPGRGRRWGGDGWLPEGAVPPGARFDPIGPGPLPGPRFPGGGNPIGGPRFGGGGRMPPGFGGEPDNDEFLPPGMEGEGEDMPPGMVGSSGSSHEQVTDEHTA</sequence>
<evidence type="ECO:0000256" key="4">
    <source>
        <dbReference type="ARBA" id="ARBA00022481"/>
    </source>
</evidence>
<feature type="compositionally biased region" description="Low complexity" evidence="11">
    <location>
        <begin position="350"/>
        <end position="361"/>
    </location>
</feature>
<dbReference type="PANTHER" id="PTHR13266:SF1">
    <property type="entry name" value="PROTEASOME INHIBITOR PI31 SUBUNIT"/>
    <property type="match status" value="1"/>
</dbReference>
<comment type="function">
    <text evidence="10">Plays an important role in control of proteasome function. Inhibits the hydrolysis of protein and peptide substrates by the 20S proteasome. Also inhibits the activation of the proteasome by the proteasome regulatory proteins PA700 and PA28.</text>
</comment>
<keyword evidence="6" id="KW-0597">Phosphoprotein</keyword>
<keyword evidence="5" id="KW-0963">Cytoplasm</keyword>
<dbReference type="InterPro" id="IPR013886">
    <property type="entry name" value="PI31_Prot_C"/>
</dbReference>
<dbReference type="STRING" id="1330018.A0A167NS03"/>
<evidence type="ECO:0000256" key="3">
    <source>
        <dbReference type="ARBA" id="ARBA00006405"/>
    </source>
</evidence>
<evidence type="ECO:0000256" key="7">
    <source>
        <dbReference type="ARBA" id="ARBA00022824"/>
    </source>
</evidence>
<evidence type="ECO:0000256" key="6">
    <source>
        <dbReference type="ARBA" id="ARBA00022553"/>
    </source>
</evidence>
<dbReference type="GO" id="GO:0004866">
    <property type="term" value="F:endopeptidase inhibitor activity"/>
    <property type="evidence" value="ECO:0007669"/>
    <property type="project" value="InterPro"/>
</dbReference>
<comment type="subcellular location">
    <subcellularLocation>
        <location evidence="2">Cytoplasm</location>
    </subcellularLocation>
    <subcellularLocation>
        <location evidence="1">Endoplasmic reticulum</location>
    </subcellularLocation>
</comment>
<dbReference type="Pfam" id="PF11566">
    <property type="entry name" value="PI31_Prot_N"/>
    <property type="match status" value="1"/>
</dbReference>
<gene>
    <name evidence="14" type="ORF">CALVIDRAFT_535602</name>
</gene>
<dbReference type="OrthoDB" id="68090at2759"/>
<name>A0A167NS03_CALVF</name>
<keyword evidence="9" id="KW-0007">Acetylation</keyword>
<feature type="compositionally biased region" description="Gly residues" evidence="11">
    <location>
        <begin position="307"/>
        <end position="331"/>
    </location>
</feature>
<dbReference type="InterPro" id="IPR045128">
    <property type="entry name" value="PI31-like"/>
</dbReference>
<evidence type="ECO:0000256" key="11">
    <source>
        <dbReference type="SAM" id="MobiDB-lite"/>
    </source>
</evidence>
<evidence type="ECO:0000256" key="2">
    <source>
        <dbReference type="ARBA" id="ARBA00004496"/>
    </source>
</evidence>
<keyword evidence="15" id="KW-1185">Reference proteome</keyword>
<comment type="similarity">
    <text evidence="3">Belongs to the proteasome inhibitor PI31 family.</text>
</comment>
<dbReference type="AlphaFoldDB" id="A0A167NS03"/>